<evidence type="ECO:0000256" key="1">
    <source>
        <dbReference type="SAM" id="MobiDB-lite"/>
    </source>
</evidence>
<reference evidence="3 4" key="1">
    <citation type="submission" date="2020-10" db="EMBL/GenBank/DDBJ databases">
        <authorList>
            <person name="Klimov P.B."/>
            <person name="Dyachkov S.M."/>
            <person name="Chetverikov P.E."/>
        </authorList>
    </citation>
    <scope>NUCLEOTIDE SEQUENCE [LARGE SCALE GENOMIC DNA]</scope>
    <source>
        <strain evidence="3">BMOC 18-1129-001#AD2665</strain>
        <tissue evidence="3">Entire mites</tissue>
    </source>
</reference>
<keyword evidence="2" id="KW-0472">Membrane</keyword>
<feature type="non-terminal residue" evidence="3">
    <location>
        <position position="182"/>
    </location>
</feature>
<name>A0ABQ7SC92_9ACAR</name>
<feature type="compositionally biased region" description="Polar residues" evidence="1">
    <location>
        <begin position="11"/>
        <end position="20"/>
    </location>
</feature>
<evidence type="ECO:0000313" key="3">
    <source>
        <dbReference type="EMBL" id="KAG9511014.1"/>
    </source>
</evidence>
<organism evidence="3 4">
    <name type="scientific">Fragariocoptes setiger</name>
    <dbReference type="NCBI Taxonomy" id="1670756"/>
    <lineage>
        <taxon>Eukaryota</taxon>
        <taxon>Metazoa</taxon>
        <taxon>Ecdysozoa</taxon>
        <taxon>Arthropoda</taxon>
        <taxon>Chelicerata</taxon>
        <taxon>Arachnida</taxon>
        <taxon>Acari</taxon>
        <taxon>Acariformes</taxon>
        <taxon>Trombidiformes</taxon>
        <taxon>Prostigmata</taxon>
        <taxon>Eupodina</taxon>
        <taxon>Eriophyoidea</taxon>
        <taxon>Phytoptidae</taxon>
        <taxon>Fragariocoptes</taxon>
    </lineage>
</organism>
<feature type="transmembrane region" description="Helical" evidence="2">
    <location>
        <begin position="62"/>
        <end position="81"/>
    </location>
</feature>
<evidence type="ECO:0000256" key="2">
    <source>
        <dbReference type="SAM" id="Phobius"/>
    </source>
</evidence>
<sequence length="182" mass="20486">MQLQRRLHVPMSQTHLQQQHAMARDNEEARSPQSIVESPSRLAKMLRGARDLFGELVLPRSTLTLGNIVSAVVLSGIFLLISPMLMPELKRSLVGADNADERNGLHGRLESIMSWVERSVEDLPAFPRLHPQECVKRSVCEAHYQPKKYGLPGLLLQLIFPPHIENEGNEPSRVVNKYQIAA</sequence>
<feature type="region of interest" description="Disordered" evidence="1">
    <location>
        <begin position="1"/>
        <end position="38"/>
    </location>
</feature>
<accession>A0ABQ7SC92</accession>
<proteinExistence type="predicted"/>
<dbReference type="Proteomes" id="UP000825002">
    <property type="component" value="Unassembled WGS sequence"/>
</dbReference>
<gene>
    <name evidence="3" type="ORF">GZH46_00433</name>
</gene>
<keyword evidence="2" id="KW-0812">Transmembrane</keyword>
<protein>
    <submittedName>
        <fullName evidence="3">Uncharacterized protein</fullName>
    </submittedName>
</protein>
<keyword evidence="4" id="KW-1185">Reference proteome</keyword>
<comment type="caution">
    <text evidence="3">The sequence shown here is derived from an EMBL/GenBank/DDBJ whole genome shotgun (WGS) entry which is preliminary data.</text>
</comment>
<keyword evidence="2" id="KW-1133">Transmembrane helix</keyword>
<evidence type="ECO:0000313" key="4">
    <source>
        <dbReference type="Proteomes" id="UP000825002"/>
    </source>
</evidence>
<dbReference type="EMBL" id="JAIFTH010000042">
    <property type="protein sequence ID" value="KAG9511014.1"/>
    <property type="molecule type" value="Genomic_DNA"/>
</dbReference>